<organism evidence="21 22">
    <name type="scientific">Oikopleura dioica</name>
    <name type="common">Tunicate</name>
    <dbReference type="NCBI Taxonomy" id="34765"/>
    <lineage>
        <taxon>Eukaryota</taxon>
        <taxon>Metazoa</taxon>
        <taxon>Chordata</taxon>
        <taxon>Tunicata</taxon>
        <taxon>Appendicularia</taxon>
        <taxon>Copelata</taxon>
        <taxon>Oikopleuridae</taxon>
        <taxon>Oikopleura</taxon>
    </lineage>
</organism>
<dbReference type="PANTHER" id="PTHR45728:SF3">
    <property type="entry name" value="ACETYL-COA CARBOXYLASE"/>
    <property type="match status" value="1"/>
</dbReference>
<evidence type="ECO:0000256" key="13">
    <source>
        <dbReference type="ARBA" id="ARBA00048600"/>
    </source>
</evidence>
<dbReference type="InterPro" id="IPR001882">
    <property type="entry name" value="Biotin_BS"/>
</dbReference>
<dbReference type="Gene3D" id="3.30.1490.20">
    <property type="entry name" value="ATP-grasp fold, A domain"/>
    <property type="match status" value="1"/>
</dbReference>
<dbReference type="Pfam" id="PF00364">
    <property type="entry name" value="Biotin_lipoyl"/>
    <property type="match status" value="1"/>
</dbReference>
<dbReference type="InterPro" id="IPR013537">
    <property type="entry name" value="AcCoA_COase_cen"/>
</dbReference>
<dbReference type="InterPro" id="IPR011763">
    <property type="entry name" value="COA_CT_C"/>
</dbReference>
<accession>A0ABN7S3R5</accession>
<dbReference type="SUPFAM" id="SSF52096">
    <property type="entry name" value="ClpP/crotonase"/>
    <property type="match status" value="2"/>
</dbReference>
<dbReference type="InterPro" id="IPR000089">
    <property type="entry name" value="Biotin_lipoyl"/>
</dbReference>
<feature type="domain" description="CoA carboxyltransferase N-terminal" evidence="19">
    <location>
        <begin position="1535"/>
        <end position="1862"/>
    </location>
</feature>
<dbReference type="InterPro" id="IPR005481">
    <property type="entry name" value="BC-like_N"/>
</dbReference>
<evidence type="ECO:0000256" key="9">
    <source>
        <dbReference type="ARBA" id="ARBA00023160"/>
    </source>
</evidence>
<dbReference type="InterPro" id="IPR016185">
    <property type="entry name" value="PreATP-grasp_dom_sf"/>
</dbReference>
<keyword evidence="3" id="KW-0444">Lipid biosynthesis</keyword>
<keyword evidence="4" id="KW-0436">Ligase</keyword>
<feature type="domain" description="Lipoyl-binding" evidence="16">
    <location>
        <begin position="644"/>
        <end position="718"/>
    </location>
</feature>
<comment type="catalytic activity">
    <reaction evidence="13">
        <text>N(6)-biotinyl-L-lysyl-[protein] + hydrogencarbonate + ATP = N(6)-carboxybiotinyl-L-lysyl-[protein] + ADP + phosphate + H(+)</text>
        <dbReference type="Rhea" id="RHEA:13501"/>
        <dbReference type="Rhea" id="RHEA-COMP:10505"/>
        <dbReference type="Rhea" id="RHEA-COMP:10506"/>
        <dbReference type="ChEBI" id="CHEBI:15378"/>
        <dbReference type="ChEBI" id="CHEBI:17544"/>
        <dbReference type="ChEBI" id="CHEBI:30616"/>
        <dbReference type="ChEBI" id="CHEBI:43474"/>
        <dbReference type="ChEBI" id="CHEBI:83144"/>
        <dbReference type="ChEBI" id="CHEBI:83145"/>
        <dbReference type="ChEBI" id="CHEBI:456216"/>
        <dbReference type="EC" id="6.3.4.14"/>
    </reaction>
</comment>
<keyword evidence="10" id="KW-0092">Biotin</keyword>
<keyword evidence="8" id="KW-0443">Lipid metabolism</keyword>
<dbReference type="InterPro" id="IPR011762">
    <property type="entry name" value="COA_CT_N"/>
</dbReference>
<dbReference type="Gene3D" id="2.40.50.100">
    <property type="match status" value="1"/>
</dbReference>
<dbReference type="Gene3D" id="3.90.1770.10">
    <property type="entry name" value="PreATP-grasp domain"/>
    <property type="match status" value="1"/>
</dbReference>
<dbReference type="InterPro" id="IPR011764">
    <property type="entry name" value="Biotin_carboxylation_dom"/>
</dbReference>
<dbReference type="SUPFAM" id="SSF51246">
    <property type="entry name" value="Rudiment single hybrid motif"/>
    <property type="match status" value="1"/>
</dbReference>
<dbReference type="InterPro" id="IPR005482">
    <property type="entry name" value="Biotin_COase_C"/>
</dbReference>
<dbReference type="InterPro" id="IPR011054">
    <property type="entry name" value="Rudment_hybrid_motif"/>
</dbReference>
<dbReference type="Gene3D" id="3.90.226.10">
    <property type="entry name" value="2-enoyl-CoA Hydratase, Chain A, domain 1"/>
    <property type="match status" value="3"/>
</dbReference>
<dbReference type="PROSITE" id="PS50968">
    <property type="entry name" value="BIOTINYL_LIPOYL"/>
    <property type="match status" value="1"/>
</dbReference>
<evidence type="ECO:0000256" key="11">
    <source>
        <dbReference type="ARBA" id="ARBA00023268"/>
    </source>
</evidence>
<dbReference type="Gene3D" id="3.30.470.20">
    <property type="entry name" value="ATP-grasp fold, B domain"/>
    <property type="match status" value="1"/>
</dbReference>
<evidence type="ECO:0000256" key="8">
    <source>
        <dbReference type="ARBA" id="ARBA00023098"/>
    </source>
</evidence>
<evidence type="ECO:0000256" key="7">
    <source>
        <dbReference type="ARBA" id="ARBA00022840"/>
    </source>
</evidence>
<dbReference type="Pfam" id="PF02785">
    <property type="entry name" value="Biotin_carb_C"/>
    <property type="match status" value="1"/>
</dbReference>
<feature type="domain" description="CoA carboxyltransferase C-terminal" evidence="20">
    <location>
        <begin position="1867"/>
        <end position="1990"/>
    </location>
</feature>
<evidence type="ECO:0000256" key="5">
    <source>
        <dbReference type="ARBA" id="ARBA00022741"/>
    </source>
</evidence>
<dbReference type="PROSITE" id="PS50975">
    <property type="entry name" value="ATP_GRASP"/>
    <property type="match status" value="1"/>
</dbReference>
<dbReference type="InterPro" id="IPR011053">
    <property type="entry name" value="Single_hybrid_motif"/>
</dbReference>
<dbReference type="PANTHER" id="PTHR45728">
    <property type="entry name" value="ACETYL-COA CARBOXYLASE, ISOFORM A"/>
    <property type="match status" value="1"/>
</dbReference>
<comment type="cofactor">
    <cofactor evidence="1">
        <name>biotin</name>
        <dbReference type="ChEBI" id="CHEBI:57586"/>
    </cofactor>
</comment>
<evidence type="ECO:0000259" key="19">
    <source>
        <dbReference type="PROSITE" id="PS50980"/>
    </source>
</evidence>
<evidence type="ECO:0000256" key="3">
    <source>
        <dbReference type="ARBA" id="ARBA00022516"/>
    </source>
</evidence>
<keyword evidence="22" id="KW-1185">Reference proteome</keyword>
<keyword evidence="11" id="KW-0511">Multifunctional enzyme</keyword>
<evidence type="ECO:0000256" key="6">
    <source>
        <dbReference type="ARBA" id="ARBA00022832"/>
    </source>
</evidence>
<evidence type="ECO:0000259" key="18">
    <source>
        <dbReference type="PROSITE" id="PS50979"/>
    </source>
</evidence>
<evidence type="ECO:0000256" key="2">
    <source>
        <dbReference type="ARBA" id="ARBA00004956"/>
    </source>
</evidence>
<feature type="region of interest" description="Disordered" evidence="15">
    <location>
        <begin position="741"/>
        <end position="760"/>
    </location>
</feature>
<evidence type="ECO:0000313" key="21">
    <source>
        <dbReference type="EMBL" id="CAG5089529.1"/>
    </source>
</evidence>
<dbReference type="PROSITE" id="PS00866">
    <property type="entry name" value="CPSASE_1"/>
    <property type="match status" value="1"/>
</dbReference>
<dbReference type="Proteomes" id="UP001158576">
    <property type="component" value="Chromosome PAR"/>
</dbReference>
<evidence type="ECO:0000259" key="20">
    <source>
        <dbReference type="PROSITE" id="PS50989"/>
    </source>
</evidence>
<keyword evidence="7 14" id="KW-0067">ATP-binding</keyword>
<dbReference type="PROSITE" id="PS00188">
    <property type="entry name" value="BIOTIN"/>
    <property type="match status" value="1"/>
</dbReference>
<evidence type="ECO:0000259" key="16">
    <source>
        <dbReference type="PROSITE" id="PS50968"/>
    </source>
</evidence>
<dbReference type="PROSITE" id="PS00867">
    <property type="entry name" value="CPSASE_2"/>
    <property type="match status" value="1"/>
</dbReference>
<keyword evidence="9" id="KW-0275">Fatty acid biosynthesis</keyword>
<dbReference type="InterPro" id="IPR005479">
    <property type="entry name" value="CPAse_ATP-bd"/>
</dbReference>
<feature type="domain" description="Biotin carboxylation" evidence="18">
    <location>
        <begin position="29"/>
        <end position="516"/>
    </location>
</feature>
<dbReference type="EMBL" id="OU015568">
    <property type="protein sequence ID" value="CAG5089529.1"/>
    <property type="molecule type" value="Genomic_DNA"/>
</dbReference>
<dbReference type="InterPro" id="IPR011761">
    <property type="entry name" value="ATP-grasp"/>
</dbReference>
<dbReference type="PROSITE" id="PS50980">
    <property type="entry name" value="COA_CT_NTER"/>
    <property type="match status" value="1"/>
</dbReference>
<dbReference type="SUPFAM" id="SSF51230">
    <property type="entry name" value="Single hybrid motif"/>
    <property type="match status" value="1"/>
</dbReference>
<dbReference type="Pfam" id="PF01039">
    <property type="entry name" value="Carboxyl_trans"/>
    <property type="match status" value="1"/>
</dbReference>
<dbReference type="SUPFAM" id="SSF52440">
    <property type="entry name" value="PreATP-grasp domain"/>
    <property type="match status" value="1"/>
</dbReference>
<feature type="domain" description="ATP-grasp" evidence="17">
    <location>
        <begin position="175"/>
        <end position="370"/>
    </location>
</feature>
<dbReference type="Pfam" id="PF02786">
    <property type="entry name" value="CPSase_L_D2"/>
    <property type="match status" value="1"/>
</dbReference>
<comment type="catalytic activity">
    <reaction evidence="12">
        <text>hydrogencarbonate + acetyl-CoA + ATP = malonyl-CoA + ADP + phosphate + H(+)</text>
        <dbReference type="Rhea" id="RHEA:11308"/>
        <dbReference type="ChEBI" id="CHEBI:15378"/>
        <dbReference type="ChEBI" id="CHEBI:17544"/>
        <dbReference type="ChEBI" id="CHEBI:30616"/>
        <dbReference type="ChEBI" id="CHEBI:43474"/>
        <dbReference type="ChEBI" id="CHEBI:57288"/>
        <dbReference type="ChEBI" id="CHEBI:57384"/>
        <dbReference type="ChEBI" id="CHEBI:456216"/>
        <dbReference type="EC" id="6.4.1.2"/>
    </reaction>
</comment>
<dbReference type="SUPFAM" id="SSF56059">
    <property type="entry name" value="Glutathione synthetase ATP-binding domain-like"/>
    <property type="match status" value="1"/>
</dbReference>
<dbReference type="Pfam" id="PF00289">
    <property type="entry name" value="Biotin_carb_N"/>
    <property type="match status" value="1"/>
</dbReference>
<evidence type="ECO:0000259" key="17">
    <source>
        <dbReference type="PROSITE" id="PS50975"/>
    </source>
</evidence>
<comment type="pathway">
    <text evidence="2">Lipid metabolism; malonyl-CoA biosynthesis; malonyl-CoA from acetyl-CoA: step 1/1.</text>
</comment>
<evidence type="ECO:0000256" key="4">
    <source>
        <dbReference type="ARBA" id="ARBA00022598"/>
    </source>
</evidence>
<dbReference type="InterPro" id="IPR049074">
    <property type="entry name" value="ACCA_BT"/>
</dbReference>
<reference evidence="21 22" key="1">
    <citation type="submission" date="2021-04" db="EMBL/GenBank/DDBJ databases">
        <authorList>
            <person name="Bliznina A."/>
        </authorList>
    </citation>
    <scope>NUCLEOTIDE SEQUENCE [LARGE SCALE GENOMIC DNA]</scope>
</reference>
<keyword evidence="5 14" id="KW-0547">Nucleotide-binding</keyword>
<sequence>MHSRRREQHTPQECASMAEFVSRHNGKKIIEKVLIANNGIAAVKCIRSIRRWCYETFRNERTVKFVVMVSPEDLEANAEFIRLADQYVPVPGGSNHNNYANCDLIAEIARAKNVQAVWAGWGHASENPKLPDLLAKSGIEFLGPPSNAMRALGDKISSAIIAQSVGLPTLKWSGEGITCENGIVTEKHYKQACVDTLDKAVDEADRIGYPLMIKAANGGGGKGIRKCERKEDFPTLYRQVKAEVSGSSIFLMEFADEARHLEVQLLCDQLGNAISLYGRDCSIQRRHQKIIEEAPQTIAPKDQWKHMEEGAVRLAKLVGYHSTGTVEYLYDPKKERFCFLELNPRLQVEHPCTEMISDVNLPATQLCVGLGISLDEMPLLSPIYETIDGKLNITSQENPRGHVIACRITAENPDEGFRPGSGTVQELNFRSSKNVWGYFSVVASGSLHEYCDSQFGHIFAWGETRAQATSNLGMVLREISIRGDFRTTVEYLSHLIESETFRNSSFSTGWLDHLIATRDRPEVHDERISAICTALHIADRHWSTVTEQYKSALEKGQILPIQSLPPKELPLNLILGNQLISLKISRPAQSSFCIELNNTQLIVSIFRLSDSGILVQLNGVSYCSYLQETAENYRVTINNQTVVFDKEKDPSLITSSSAGKLVRFLVEDGSPVVEGQDVAELEVMKMVMTVKVSLPGKIIHSKKPGAFLSNGSVIARLELGPNLRVPKPQIYMRDLSEFVPDNDSESTASLSSGESHVSIRRKTGSDGAAIIAREMRKKSGSTGSIHSTSTRDRRHPPHKQLEKVISNIHAVLDGYSVAGERIEKWVKRLVSQMFAIFQNRRLPLYELREVMTRLSGRIPDELEGQINEELKRYGHRLGSMLTRFPSMRILKFMNLYAAKITNPDDRNFHYVSVSQIETLCHKYVDDIRGLQKSVIKEMLKKFTDIEKHFQSKTFEKSVKEILIKNEDLDLTTKMILSHRNRIEKSKLIHEILNVLLKHDAEMILEMQEEIDEVATLRSCSCALTARQVLITGHQPSFQRRHNQIESIFLSAIDNSANALVFPARLQQLVVSETAIFDVLPEFFYHKLELVRFAALEVYVQRAYTAYIIECVESIEIGTSKAAVEFQFSLPCNHPSRQSSFANIPPPGIAQNRESFPDLCIAGYEYEKNFEELSRFGRTGLMVAYENLEDFENNIYDVLTCFGYLKSEESDEESDSSELTEHPYMSDDDDPYGAKSPPGRGYDPPSDQVFFVGKSRNQGPAVHTLNVFLRSKKGGEDDEMLEKRFREFSQNYQKDFRNACIRRITFAVHKKSHMPKFFTFRSRDEYKEDEIYRHLEPALAFQLELSRLRNFTLKLYQTQNHRMHLYHGIAKNQCGKESIDHRFFVRAIIRHSDLITEEASFSYLRSEGERLLIESLDELEVAIKSHSYKTDQNHVFLNFAPSVNMEANEVLNSVSEVVLKYGRRLWELRVTQAELKINVRQEEETTSYRIFLSSEDGFRLETHLYREVVQSQKTIFVSIGPEEDPGPLNGLSTDTPYSTKDLLQTARYKAQSAGCAYAYDYPSLFKSALKSSWEDRKVKHPKDLFTCNELILDKSGKLHEVTRDPAQNTVGMVAWRMKFSQPTIEGKREIVVISNDSTVQQGSFGPAEDALFAAASKLARDEGIPRIYITGNNSGARIGLSKDIQSCFQVAWKDKEAGLVEYFYLSSTDYSKFSSQVIAEHVNYENESRYKINAIIGSADCGTAALAGSGLIAGETSKAYREIPTISLVTGRAVGIGAYLVRLGQRVVQVESSFVILTGFVALNSVLGSSVYSSNQQLGGPQIMSKNGVSHLTVADDYAGIRTVLHWLSYIPVKGKLLKVPKLICDDPPERQVTVQIKEKIYDARRILAGDDDHLGILDRGSLLELQPDWAKTVLIGRGRLGGIPIGVIAAETRQVTSLVPADPADRNSHEKVITQAGSVWFPDSAFKTAQAIKDIDQEGLPLLILANWRGPVLIYIPPLGELRGGAWAVLDKSINPSKIELLLIQIVDPDKNLQELMCRFDQQMKELQATLNSGNLTTEEIGKTSELTTLRSKSLHDAYHNLAIQFADLHDMPQAVASKRCLTKVVPLAECRHFLYNRLRRKLLEDNCVDLIQESDPDVTRDEAIATLERYFFQNHLKSGIKWDEDIPVEKWLAEQLENKNSHLNILIQQNQHDQCLKQVLKLSENQEVDQIADMFQSLLDSLSDEKQKQVLSIINVNR</sequence>
<dbReference type="Pfam" id="PF08326">
    <property type="entry name" value="ACC_central"/>
    <property type="match status" value="1"/>
</dbReference>
<dbReference type="Gene3D" id="2.40.460.10">
    <property type="entry name" value="Biotin dependent carboxylase carboxyltransferase"/>
    <property type="match status" value="1"/>
</dbReference>
<dbReference type="PROSITE" id="PS50989">
    <property type="entry name" value="COA_CT_CTER"/>
    <property type="match status" value="1"/>
</dbReference>
<name>A0ABN7S3R5_OIKDI</name>
<dbReference type="InterPro" id="IPR013815">
    <property type="entry name" value="ATP_grasp_subdomain_1"/>
</dbReference>
<evidence type="ECO:0000313" key="22">
    <source>
        <dbReference type="Proteomes" id="UP001158576"/>
    </source>
</evidence>
<dbReference type="InterPro" id="IPR029045">
    <property type="entry name" value="ClpP/crotonase-like_dom_sf"/>
</dbReference>
<feature type="region of interest" description="Disordered" evidence="15">
    <location>
        <begin position="1210"/>
        <end position="1249"/>
    </location>
</feature>
<proteinExistence type="predicted"/>
<dbReference type="CDD" id="cd06850">
    <property type="entry name" value="biotinyl_domain"/>
    <property type="match status" value="1"/>
</dbReference>
<keyword evidence="6" id="KW-0276">Fatty acid metabolism</keyword>
<dbReference type="Pfam" id="PF21385">
    <property type="entry name" value="ACCA_BT"/>
    <property type="match status" value="1"/>
</dbReference>
<dbReference type="PROSITE" id="PS50979">
    <property type="entry name" value="BC"/>
    <property type="match status" value="1"/>
</dbReference>
<feature type="region of interest" description="Disordered" evidence="15">
    <location>
        <begin position="774"/>
        <end position="798"/>
    </location>
</feature>
<dbReference type="SMART" id="SM00878">
    <property type="entry name" value="Biotin_carb_C"/>
    <property type="match status" value="1"/>
</dbReference>
<dbReference type="InterPro" id="IPR049076">
    <property type="entry name" value="ACCA"/>
</dbReference>
<protein>
    <submittedName>
        <fullName evidence="21">Oidioi.mRNA.OKI2018_I69.PAR.g12249.t1.cds</fullName>
    </submittedName>
</protein>
<dbReference type="InterPro" id="IPR034733">
    <property type="entry name" value="AcCoA_carboxyl_beta"/>
</dbReference>
<feature type="compositionally biased region" description="Low complexity" evidence="15">
    <location>
        <begin position="745"/>
        <end position="755"/>
    </location>
</feature>
<evidence type="ECO:0000256" key="10">
    <source>
        <dbReference type="ARBA" id="ARBA00023267"/>
    </source>
</evidence>
<gene>
    <name evidence="21" type="ORF">OKIOD_LOCUS3807</name>
</gene>
<dbReference type="Gene3D" id="3.40.50.20">
    <property type="match status" value="1"/>
</dbReference>
<evidence type="ECO:0000256" key="14">
    <source>
        <dbReference type="PROSITE-ProRule" id="PRU00409"/>
    </source>
</evidence>
<evidence type="ECO:0000256" key="15">
    <source>
        <dbReference type="SAM" id="MobiDB-lite"/>
    </source>
</evidence>
<evidence type="ECO:0000256" key="12">
    <source>
        <dbReference type="ARBA" id="ARBA00048065"/>
    </source>
</evidence>
<evidence type="ECO:0000256" key="1">
    <source>
        <dbReference type="ARBA" id="ARBA00001953"/>
    </source>
</evidence>